<feature type="domain" description="Calcineurin-like phosphoesterase" evidence="2">
    <location>
        <begin position="759"/>
        <end position="926"/>
    </location>
</feature>
<keyword evidence="5" id="KW-1185">Reference proteome</keyword>
<dbReference type="EMBL" id="JACCBU010000001">
    <property type="protein sequence ID" value="NYE70246.1"/>
    <property type="molecule type" value="Genomic_DNA"/>
</dbReference>
<feature type="signal peptide" evidence="1">
    <location>
        <begin position="1"/>
        <end position="30"/>
    </location>
</feature>
<dbReference type="Gene3D" id="3.60.21.10">
    <property type="match status" value="1"/>
</dbReference>
<dbReference type="InterPro" id="IPR051918">
    <property type="entry name" value="STPP_CPPED1"/>
</dbReference>
<dbReference type="Proteomes" id="UP000569914">
    <property type="component" value="Unassembled WGS sequence"/>
</dbReference>
<evidence type="ECO:0000313" key="4">
    <source>
        <dbReference type="EMBL" id="NYE70246.1"/>
    </source>
</evidence>
<evidence type="ECO:0000259" key="2">
    <source>
        <dbReference type="Pfam" id="PF00149"/>
    </source>
</evidence>
<dbReference type="InterPro" id="IPR004843">
    <property type="entry name" value="Calcineurin-like_PHP"/>
</dbReference>
<keyword evidence="1" id="KW-0732">Signal</keyword>
<feature type="chain" id="PRO_5030582441" description="Calcineurin-like phosphoesterase" evidence="1">
    <location>
        <begin position="31"/>
        <end position="1103"/>
    </location>
</feature>
<dbReference type="SUPFAM" id="SSF56300">
    <property type="entry name" value="Metallo-dependent phosphatases"/>
    <property type="match status" value="1"/>
</dbReference>
<evidence type="ECO:0000313" key="5">
    <source>
        <dbReference type="Proteomes" id="UP000569914"/>
    </source>
</evidence>
<dbReference type="RefSeq" id="WP_312878859.1">
    <property type="nucleotide sequence ID" value="NZ_JACCBU010000001.1"/>
</dbReference>
<evidence type="ECO:0000259" key="3">
    <source>
        <dbReference type="Pfam" id="PF09992"/>
    </source>
</evidence>
<sequence length="1103" mass="115701">MPTRVRGRVLLVVLAVLAPLLLAGPPRAVAEEPAVAAQEGAIEVYQRSRPVAPGVTAEQVETLDARGWQQGNALTIDLSQGARIGYLGTGALTEPAPITEQADAAGAVAAVNGDFFDINNSGAPMGPAVADGELIKSASSDPYRAVGFDADGVGRVLEVLFEGTATLPTGPVALDRLNSPLLGKDGVQAFTSLWGGYPRSRAVQGVADVVEVMIKNGVVTSVDDQAGSGEIPADTTILLGREAGADALRALRPGDRVDVSYRPKPSDGKPVHTAVGVHELVVQDGTARPVDDRTYAGRTGIGFSRDGTKIIIVSVDSDRQTHSRGATLAELGRLLAARGAWVGVELDGGGSTTLVSRLPGEDQVQVDNTPGDGYLRPVPNGLAVLGPKGSGKPAGLWLDTAADRRTAASDSPVRGKARPDRVFARLSRTLTATPHDETYGPAKATAPIRWSATRGKVADGRFRATEPGPATITASSGEAQGTLELEVLGPVARLAATAETVNVPTADDTATFGILGYDQFGTSAPIDPADLELDYDETLYEIEPTSDGRFRVTPKQESGAGLVTARTGELTATLGISVGVEKRLLATFDDADQWTVGTARATASVSQVPDGEDGAALKLSYDFSQSTLTRNAYAIPPQRLGVAGQARSFGVSLYGHGKGEWTAFGLYDATGKFTAVYGPYVDWTGWKNVELAVPAGLPQPVTIGRIYTLETKASAQYQGEVLIDNLYVNAAPAVDVPPPAAVRAPIIQTQTAVDGRSWRFAVLSDAQFVARDPDSPLVRAARRTLREIKAAKPDFFVIAGDLVDEATEADFQLAKRILDEEIGDSVPYHYVPGNHEIMGSAITNFEKYFGAPHRTFDHEGTRFVTLNSSVGTLRGGGFDQLAMLRTALDGAAQDRSISSVVIIEHHPPRDPTPAKNSQLADRHEAALLETWLAGFQRSTGKGAAFIGGHVGTFHAALVDNVPYLINGNSGKAPATSPGAGGFTGWSLYGVDPVSRTDQARARRFPYLGGPDWLSAQFRPHVDELTLTAPATLAVGTTGTAKAELVQGSRTVPVSYPVSADWQASANLRFDPATGELTTLAAGSGTLSVTVNGTTETVTIKISG</sequence>
<dbReference type="Pfam" id="PF00149">
    <property type="entry name" value="Metallophos"/>
    <property type="match status" value="1"/>
</dbReference>
<protein>
    <recommendedName>
        <fullName evidence="6">Calcineurin-like phosphoesterase</fullName>
    </recommendedName>
</protein>
<comment type="caution">
    <text evidence="4">The sequence shown here is derived from an EMBL/GenBank/DDBJ whole genome shotgun (WGS) entry which is preliminary data.</text>
</comment>
<dbReference type="PANTHER" id="PTHR43143">
    <property type="entry name" value="METALLOPHOSPHOESTERASE, CALCINEURIN SUPERFAMILY"/>
    <property type="match status" value="1"/>
</dbReference>
<proteinExistence type="predicted"/>
<dbReference type="PANTHER" id="PTHR43143:SF1">
    <property type="entry name" value="SERINE_THREONINE-PROTEIN PHOSPHATASE CPPED1"/>
    <property type="match status" value="1"/>
</dbReference>
<feature type="domain" description="Phosphodiester glycosidase" evidence="3">
    <location>
        <begin position="210"/>
        <end position="384"/>
    </location>
</feature>
<dbReference type="AlphaFoldDB" id="A0A7Y9LBX0"/>
<gene>
    <name evidence="4" type="ORF">BKA15_001575</name>
</gene>
<dbReference type="InterPro" id="IPR018711">
    <property type="entry name" value="NAGPA"/>
</dbReference>
<reference evidence="4 5" key="1">
    <citation type="submission" date="2020-07" db="EMBL/GenBank/DDBJ databases">
        <title>Sequencing the genomes of 1000 actinobacteria strains.</title>
        <authorList>
            <person name="Klenk H.-P."/>
        </authorList>
    </citation>
    <scope>NUCLEOTIDE SEQUENCE [LARGE SCALE GENOMIC DNA]</scope>
    <source>
        <strain evidence="4 5">DSM 22083</strain>
    </source>
</reference>
<organism evidence="4 5">
    <name type="scientific">Microlunatus parietis</name>
    <dbReference type="NCBI Taxonomy" id="682979"/>
    <lineage>
        <taxon>Bacteria</taxon>
        <taxon>Bacillati</taxon>
        <taxon>Actinomycetota</taxon>
        <taxon>Actinomycetes</taxon>
        <taxon>Propionibacteriales</taxon>
        <taxon>Propionibacteriaceae</taxon>
        <taxon>Microlunatus</taxon>
    </lineage>
</organism>
<dbReference type="Pfam" id="PF09992">
    <property type="entry name" value="NAGPA"/>
    <property type="match status" value="1"/>
</dbReference>
<dbReference type="InterPro" id="IPR029052">
    <property type="entry name" value="Metallo-depent_PP-like"/>
</dbReference>
<evidence type="ECO:0008006" key="6">
    <source>
        <dbReference type="Google" id="ProtNLM"/>
    </source>
</evidence>
<name>A0A7Y9LBX0_9ACTN</name>
<evidence type="ECO:0000256" key="1">
    <source>
        <dbReference type="SAM" id="SignalP"/>
    </source>
</evidence>
<dbReference type="GO" id="GO:0016787">
    <property type="term" value="F:hydrolase activity"/>
    <property type="evidence" value="ECO:0007669"/>
    <property type="project" value="InterPro"/>
</dbReference>
<accession>A0A7Y9LBX0</accession>